<dbReference type="Proteomes" id="UP000018468">
    <property type="component" value="Linkage group LG5"/>
</dbReference>
<accession>W5MDG6</accession>
<keyword evidence="6 19" id="KW-0808">Transferase</keyword>
<reference evidence="24" key="2">
    <citation type="submission" date="2025-08" db="UniProtKB">
        <authorList>
            <consortium name="Ensembl"/>
        </authorList>
    </citation>
    <scope>IDENTIFICATION</scope>
</reference>
<evidence type="ECO:0000256" key="5">
    <source>
        <dbReference type="ARBA" id="ARBA00022603"/>
    </source>
</evidence>
<evidence type="ECO:0000259" key="23">
    <source>
        <dbReference type="Pfam" id="PF13847"/>
    </source>
</evidence>
<dbReference type="InterPro" id="IPR010280">
    <property type="entry name" value="U5_MeTrfase_fam"/>
</dbReference>
<keyword evidence="5 19" id="KW-0489">Methyltransferase</keyword>
<evidence type="ECO:0000256" key="10">
    <source>
        <dbReference type="ARBA" id="ARBA00022832"/>
    </source>
</evidence>
<dbReference type="OMA" id="VARCYEE"/>
<evidence type="ECO:0000313" key="24">
    <source>
        <dbReference type="Ensembl" id="ENSLOCP00000006425.1"/>
    </source>
</evidence>
<dbReference type="InterPro" id="IPR029063">
    <property type="entry name" value="SAM-dependent_MTases_sf"/>
</dbReference>
<comment type="cofactor">
    <cofactor evidence="1 20">
        <name>Fe(2+)</name>
        <dbReference type="ChEBI" id="CHEBI:29033"/>
    </cofactor>
</comment>
<evidence type="ECO:0000256" key="15">
    <source>
        <dbReference type="ARBA" id="ARBA00023136"/>
    </source>
</evidence>
<feature type="transmembrane region" description="Helical" evidence="21">
    <location>
        <begin position="653"/>
        <end position="670"/>
    </location>
</feature>
<keyword evidence="4 20" id="KW-0444">Lipid biosynthesis</keyword>
<reference evidence="24" key="3">
    <citation type="submission" date="2025-09" db="UniProtKB">
        <authorList>
            <consortium name="Ensembl"/>
        </authorList>
    </citation>
    <scope>IDENTIFICATION</scope>
</reference>
<evidence type="ECO:0000256" key="6">
    <source>
        <dbReference type="ARBA" id="ARBA00022679"/>
    </source>
</evidence>
<evidence type="ECO:0000256" key="9">
    <source>
        <dbReference type="ARBA" id="ARBA00022723"/>
    </source>
</evidence>
<evidence type="ECO:0000256" key="18">
    <source>
        <dbReference type="ARBA" id="ARBA00047278"/>
    </source>
</evidence>
<dbReference type="SUPFAM" id="SSF53335">
    <property type="entry name" value="S-adenosyl-L-methionine-dependent methyltransferases"/>
    <property type="match status" value="1"/>
</dbReference>
<comment type="similarity">
    <text evidence="3 20">Belongs to the fatty acid desaturase type 1 family.</text>
</comment>
<dbReference type="GO" id="GO:0016020">
    <property type="term" value="C:membrane"/>
    <property type="evidence" value="ECO:0007669"/>
    <property type="project" value="UniProtKB-SubCell"/>
</dbReference>
<keyword evidence="7 19" id="KW-0949">S-adenosyl-L-methionine</keyword>
<dbReference type="InterPro" id="IPR015876">
    <property type="entry name" value="Acyl-CoA_DS"/>
</dbReference>
<keyword evidence="10" id="KW-0276">Fatty acid metabolism</keyword>
<feature type="binding site" evidence="19">
    <location>
        <position position="294"/>
    </location>
    <ligand>
        <name>S-adenosyl-L-methionine</name>
        <dbReference type="ChEBI" id="CHEBI:59789"/>
    </ligand>
</feature>
<dbReference type="EC" id="2.1.1.35" evidence="17"/>
<dbReference type="AlphaFoldDB" id="W5MDG6"/>
<dbReference type="InParanoid" id="W5MDG6"/>
<dbReference type="PROSITE" id="PS00476">
    <property type="entry name" value="FATTY_ACID_DESATUR_1"/>
    <property type="match status" value="1"/>
</dbReference>
<keyword evidence="12 20" id="KW-0560">Oxidoreductase</keyword>
<sequence length="756" mass="84561">SWEERLADAVTPLWRLSYEDQLRVKYEAQRTVLLRLSAQLAQGADPLSPLPWTSGQLGFPLLPILPSPVTDGYRNKSTFSVNRGPDGNPKTVGFYVGTGKARDIVCVRGDHLQNMPAKHKLVARCYEEFIRLSPLEPCLLFHEGGHWREITVRTNAAGSTMAIVYFHPQRLTQEEVCAHKAALTDYFARGPGKVCQLDSLYFQESSGTRCSHEDSPYQLLRGEPHIYEELLGLSFRISADAFFQVNTGGAEVLYRAVGERGFAEGAGTLLDVCCGTGALGLSLSRRARKVVGIEVVEQAVRDARHNAALNGVPNCRFLPGKAEEVLPGLVPSLGSEPDLLAVVNPSRAGLHYRVTRALRNCTALRRLVYVSCKPEGEAMRNFRDLCCPPDGQKKLTGHPFVPTSATPVDMFPHTAHCELLLVFESYSPLLPPLPSRMCVTESMRPHTHRPKNGEVATESTVEDVFDETYREKEGPKPPRKIVWRNVILMSLLHAGALYGLTLVSSASVLTLMWAVLCFLLSALGVTAGAHRLWSHRSYKAKLPLRIFLAFANSMAFQNDIYEWARDHRAHHKYSETDADPHNSGRGFFFAHIGWLLVRKHPDVIEKGSKLELTDLKADPVVMFQRKNYKMSVVLMCFVFPTVVPWYLWGESLWVGYFIPGILSAAHLWGNRPYDVHISPRENRFVTFSAIGEGFHNYHHTFPYDYATSEFGCKLNLTTCFIDFMCFVGLATDCKKVPQELVMARAQRTGDGSHRSG</sequence>
<dbReference type="InterPro" id="IPR005804">
    <property type="entry name" value="FA_desaturase_dom"/>
</dbReference>
<dbReference type="CDD" id="cd03505">
    <property type="entry name" value="Delta9-FADS-like"/>
    <property type="match status" value="1"/>
</dbReference>
<evidence type="ECO:0000256" key="11">
    <source>
        <dbReference type="ARBA" id="ARBA00022989"/>
    </source>
</evidence>
<comment type="subcellular location">
    <subcellularLocation>
        <location evidence="2">Membrane</location>
        <topology evidence="2">Multi-pass membrane protein</topology>
    </subcellularLocation>
</comment>
<evidence type="ECO:0000256" key="4">
    <source>
        <dbReference type="ARBA" id="ARBA00022516"/>
    </source>
</evidence>
<evidence type="ECO:0000256" key="14">
    <source>
        <dbReference type="ARBA" id="ARBA00023098"/>
    </source>
</evidence>
<evidence type="ECO:0000256" key="7">
    <source>
        <dbReference type="ARBA" id="ARBA00022691"/>
    </source>
</evidence>
<dbReference type="FunCoup" id="W5MDG6">
    <property type="interactions" value="2"/>
</dbReference>
<keyword evidence="15 21" id="KW-0472">Membrane</keyword>
<dbReference type="InterPro" id="IPR045850">
    <property type="entry name" value="TRM2_met"/>
</dbReference>
<dbReference type="PANTHER" id="PTHR45904">
    <property type="entry name" value="TRNA (URACIL-5-)-METHYLTRANSFERASE"/>
    <property type="match status" value="1"/>
</dbReference>
<keyword evidence="14" id="KW-0443">Lipid metabolism</keyword>
<evidence type="ECO:0000259" key="22">
    <source>
        <dbReference type="Pfam" id="PF00487"/>
    </source>
</evidence>
<evidence type="ECO:0000256" key="1">
    <source>
        <dbReference type="ARBA" id="ARBA00001954"/>
    </source>
</evidence>
<evidence type="ECO:0000256" key="3">
    <source>
        <dbReference type="ARBA" id="ARBA00009295"/>
    </source>
</evidence>
<dbReference type="eggNOG" id="KOG2187">
    <property type="taxonomic scope" value="Eukaryota"/>
</dbReference>
<dbReference type="PROSITE" id="PS51687">
    <property type="entry name" value="SAM_MT_RNA_M5U"/>
    <property type="match status" value="1"/>
</dbReference>
<dbReference type="Gene3D" id="2.40.50.1070">
    <property type="match status" value="1"/>
</dbReference>
<keyword evidence="9" id="KW-0479">Metal-binding</keyword>
<organism evidence="24 25">
    <name type="scientific">Lepisosteus oculatus</name>
    <name type="common">Spotted gar</name>
    <dbReference type="NCBI Taxonomy" id="7918"/>
    <lineage>
        <taxon>Eukaryota</taxon>
        <taxon>Metazoa</taxon>
        <taxon>Chordata</taxon>
        <taxon>Craniata</taxon>
        <taxon>Vertebrata</taxon>
        <taxon>Euteleostomi</taxon>
        <taxon>Actinopterygii</taxon>
        <taxon>Neopterygii</taxon>
        <taxon>Holostei</taxon>
        <taxon>Semionotiformes</taxon>
        <taxon>Lepisosteidae</taxon>
        <taxon>Lepisosteus</taxon>
    </lineage>
</organism>
<dbReference type="GeneTree" id="ENSGT00940000154908"/>
<feature type="domain" description="Fatty acid desaturase" evidence="22">
    <location>
        <begin position="513"/>
        <end position="703"/>
    </location>
</feature>
<dbReference type="eggNOG" id="KOG1600">
    <property type="taxonomic scope" value="Eukaryota"/>
</dbReference>
<evidence type="ECO:0000256" key="19">
    <source>
        <dbReference type="PROSITE-ProRule" id="PRU01024"/>
    </source>
</evidence>
<evidence type="ECO:0000256" key="20">
    <source>
        <dbReference type="RuleBase" id="RU000581"/>
    </source>
</evidence>
<dbReference type="PRINTS" id="PR00075">
    <property type="entry name" value="FACDDSATRASE"/>
</dbReference>
<dbReference type="Ensembl" id="ENSLOCT00000006433.1">
    <property type="protein sequence ID" value="ENSLOCP00000006425.1"/>
    <property type="gene ID" value="ENSLOCG00000005332.1"/>
</dbReference>
<dbReference type="Pfam" id="PF13847">
    <property type="entry name" value="Methyltransf_31"/>
    <property type="match status" value="1"/>
</dbReference>
<feature type="transmembrane region" description="Helical" evidence="21">
    <location>
        <begin position="481"/>
        <end position="500"/>
    </location>
</feature>
<dbReference type="GO" id="GO:0030697">
    <property type="term" value="F:tRNA (uracil(54)-C5)-methyltransferase activity, S-adenosyl methionine-dependent"/>
    <property type="evidence" value="ECO:0007669"/>
    <property type="project" value="UniProtKB-EC"/>
</dbReference>
<keyword evidence="13" id="KW-0408">Iron</keyword>
<keyword evidence="11 21" id="KW-1133">Transmembrane helix</keyword>
<comment type="catalytic activity">
    <reaction evidence="18">
        <text>uridine(54) in tRNA + S-adenosyl-L-methionine = 5-methyluridine(54) in tRNA + S-adenosyl-L-homocysteine + H(+)</text>
        <dbReference type="Rhea" id="RHEA:42712"/>
        <dbReference type="Rhea" id="RHEA-COMP:10167"/>
        <dbReference type="Rhea" id="RHEA-COMP:10193"/>
        <dbReference type="ChEBI" id="CHEBI:15378"/>
        <dbReference type="ChEBI" id="CHEBI:57856"/>
        <dbReference type="ChEBI" id="CHEBI:59789"/>
        <dbReference type="ChEBI" id="CHEBI:65315"/>
        <dbReference type="ChEBI" id="CHEBI:74447"/>
        <dbReference type="EC" id="2.1.1.35"/>
    </reaction>
    <physiologicalReaction direction="left-to-right" evidence="18">
        <dbReference type="Rhea" id="RHEA:42713"/>
    </physiologicalReaction>
</comment>
<evidence type="ECO:0000313" key="25">
    <source>
        <dbReference type="Proteomes" id="UP000018468"/>
    </source>
</evidence>
<feature type="domain" description="Methyltransferase" evidence="23">
    <location>
        <begin position="268"/>
        <end position="327"/>
    </location>
</feature>
<dbReference type="GO" id="GO:0032259">
    <property type="term" value="P:methylation"/>
    <property type="evidence" value="ECO:0007669"/>
    <property type="project" value="UniProtKB-KW"/>
</dbReference>
<comment type="domain">
    <text evidence="20">The histidine box domains are involved in binding the catalytic metal ions.</text>
</comment>
<evidence type="ECO:0000256" key="2">
    <source>
        <dbReference type="ARBA" id="ARBA00004141"/>
    </source>
</evidence>
<comment type="caution">
    <text evidence="19">Lacks conserved residue(s) required for the propagation of feature annotation.</text>
</comment>
<dbReference type="PANTHER" id="PTHR45904:SF1">
    <property type="entry name" value="TRNA (URACIL-5-)-METHYLTRANSFERASE HOMOLOG B"/>
    <property type="match status" value="1"/>
</dbReference>
<keyword evidence="8 20" id="KW-0812">Transmembrane</keyword>
<feature type="binding site" evidence="19">
    <location>
        <position position="344"/>
    </location>
    <ligand>
        <name>S-adenosyl-L-methionine</name>
        <dbReference type="ChEBI" id="CHEBI:59789"/>
    </ligand>
</feature>
<proteinExistence type="inferred from homology"/>
<dbReference type="Gene3D" id="3.40.50.150">
    <property type="entry name" value="Vaccinia Virus protein VP39"/>
    <property type="match status" value="1"/>
</dbReference>
<dbReference type="InterPro" id="IPR001522">
    <property type="entry name" value="FADS-1_CS"/>
</dbReference>
<dbReference type="STRING" id="7918.ENSLOCP00000006425"/>
<dbReference type="EMBL" id="AHAT01025162">
    <property type="status" value="NOT_ANNOTATED_CDS"/>
    <property type="molecule type" value="Genomic_DNA"/>
</dbReference>
<feature type="binding site" evidence="19">
    <location>
        <position position="244"/>
    </location>
    <ligand>
        <name>S-adenosyl-L-methionine</name>
        <dbReference type="ChEBI" id="CHEBI:59789"/>
    </ligand>
</feature>
<keyword evidence="25" id="KW-1185">Reference proteome</keyword>
<feature type="transmembrane region" description="Helical" evidence="21">
    <location>
        <begin position="630"/>
        <end position="647"/>
    </location>
</feature>
<evidence type="ECO:0000256" key="8">
    <source>
        <dbReference type="ARBA" id="ARBA00022692"/>
    </source>
</evidence>
<evidence type="ECO:0000256" key="12">
    <source>
        <dbReference type="ARBA" id="ARBA00023002"/>
    </source>
</evidence>
<dbReference type="HOGENOM" id="CLU_020965_0_0_1"/>
<reference evidence="25" key="1">
    <citation type="submission" date="2011-12" db="EMBL/GenBank/DDBJ databases">
        <title>The Draft Genome of Lepisosteus oculatus.</title>
        <authorList>
            <consortium name="The Broad Institute Genome Assembly &amp; Analysis Group"/>
            <consortium name="Computational R&amp;D Group"/>
            <consortium name="and Sequencing Platform"/>
            <person name="Di Palma F."/>
            <person name="Alfoldi J."/>
            <person name="Johnson J."/>
            <person name="Berlin A."/>
            <person name="Gnerre S."/>
            <person name="Jaffe D."/>
            <person name="MacCallum I."/>
            <person name="Young S."/>
            <person name="Walker B.J."/>
            <person name="Lander E.S."/>
            <person name="Lindblad-Toh K."/>
        </authorList>
    </citation>
    <scope>NUCLEOTIDE SEQUENCE [LARGE SCALE GENOMIC DNA]</scope>
</reference>
<feature type="transmembrane region" description="Helical" evidence="21">
    <location>
        <begin position="506"/>
        <end position="529"/>
    </location>
</feature>
<feature type="active site" description="Nucleophile" evidence="19">
    <location>
        <position position="372"/>
    </location>
</feature>
<dbReference type="GO" id="GO:0016215">
    <property type="term" value="F:acyl-CoA desaturase activity"/>
    <property type="evidence" value="ECO:0007669"/>
    <property type="project" value="UniProtKB-ARBA"/>
</dbReference>
<evidence type="ECO:0000256" key="16">
    <source>
        <dbReference type="ARBA" id="ARBA00023160"/>
    </source>
</evidence>
<keyword evidence="16 20" id="KW-0275">Fatty acid biosynthesis</keyword>
<dbReference type="InterPro" id="IPR025714">
    <property type="entry name" value="Methyltranfer_dom"/>
</dbReference>
<dbReference type="CDD" id="cd02440">
    <property type="entry name" value="AdoMet_MTases"/>
    <property type="match status" value="1"/>
</dbReference>
<protein>
    <recommendedName>
        <fullName evidence="17">tRNA (uracil(54)-C(5))-methyltransferase</fullName>
        <ecNumber evidence="17">2.1.1.35</ecNumber>
    </recommendedName>
</protein>
<evidence type="ECO:0000256" key="17">
    <source>
        <dbReference type="ARBA" id="ARBA00033763"/>
    </source>
</evidence>
<comment type="similarity">
    <text evidence="19">Belongs to the class I-like SAM-binding methyltransferase superfamily. RNA M5U methyltransferase family.</text>
</comment>
<dbReference type="GO" id="GO:0006633">
    <property type="term" value="P:fatty acid biosynthetic process"/>
    <property type="evidence" value="ECO:0007669"/>
    <property type="project" value="UniProtKB-KW"/>
</dbReference>
<dbReference type="InterPro" id="IPR025823">
    <property type="entry name" value="TRM2B_chor"/>
</dbReference>
<dbReference type="GO" id="GO:0006396">
    <property type="term" value="P:RNA processing"/>
    <property type="evidence" value="ECO:0007669"/>
    <property type="project" value="InterPro"/>
</dbReference>
<dbReference type="Bgee" id="ENSLOCG00000005332">
    <property type="expression patterns" value="Expressed in bone element and 13 other cell types or tissues"/>
</dbReference>
<dbReference type="Pfam" id="PF00487">
    <property type="entry name" value="FA_desaturase"/>
    <property type="match status" value="1"/>
</dbReference>
<evidence type="ECO:0000256" key="21">
    <source>
        <dbReference type="SAM" id="Phobius"/>
    </source>
</evidence>
<evidence type="ECO:0000256" key="13">
    <source>
        <dbReference type="ARBA" id="ARBA00023004"/>
    </source>
</evidence>
<name>W5MDG6_LEPOC</name>
<dbReference type="GO" id="GO:0046872">
    <property type="term" value="F:metal ion binding"/>
    <property type="evidence" value="ECO:0007669"/>
    <property type="project" value="UniProtKB-KW"/>
</dbReference>
<dbReference type="PROSITE" id="PS51621">
    <property type="entry name" value="SAM_MT_RNA_M5U_1"/>
    <property type="match status" value="1"/>
</dbReference>